<gene>
    <name evidence="3" type="ORF">ACFP1Z_12780</name>
</gene>
<keyword evidence="2" id="KW-1133">Transmembrane helix</keyword>
<feature type="region of interest" description="Disordered" evidence="1">
    <location>
        <begin position="1"/>
        <end position="25"/>
    </location>
</feature>
<dbReference type="RefSeq" id="WP_390316252.1">
    <property type="nucleotide sequence ID" value="NZ_JBHSPB010000006.1"/>
</dbReference>
<evidence type="ECO:0000256" key="1">
    <source>
        <dbReference type="SAM" id="MobiDB-lite"/>
    </source>
</evidence>
<keyword evidence="2" id="KW-0812">Transmembrane</keyword>
<name>A0ABW0Z024_9ACTN</name>
<keyword evidence="2" id="KW-0472">Membrane</keyword>
<comment type="caution">
    <text evidence="3">The sequence shown here is derived from an EMBL/GenBank/DDBJ whole genome shotgun (WGS) entry which is preliminary data.</text>
</comment>
<protein>
    <recommendedName>
        <fullName evidence="5">Endonuclease/exonuclease/phosphatase family protein</fullName>
    </recommendedName>
</protein>
<sequence length="136" mass="14127">MPTAHEPAPPTAGRPRRSPGPTARTRPRGLVVAAAALLLALALLLNDLTPDGFGQLDDLIQAVLPWTGVLVVLLLVLALVRRSALAVVAVIVPALMWASQFDGMLLGKQKPGGDLTVVTRNADDKDPDPLGAPPAP</sequence>
<feature type="region of interest" description="Disordered" evidence="1">
    <location>
        <begin position="116"/>
        <end position="136"/>
    </location>
</feature>
<accession>A0ABW0Z024</accession>
<evidence type="ECO:0008006" key="5">
    <source>
        <dbReference type="Google" id="ProtNLM"/>
    </source>
</evidence>
<reference evidence="4" key="1">
    <citation type="journal article" date="2019" name="Int. J. Syst. Evol. Microbiol.">
        <title>The Global Catalogue of Microorganisms (GCM) 10K type strain sequencing project: providing services to taxonomists for standard genome sequencing and annotation.</title>
        <authorList>
            <consortium name="The Broad Institute Genomics Platform"/>
            <consortium name="The Broad Institute Genome Sequencing Center for Infectious Disease"/>
            <person name="Wu L."/>
            <person name="Ma J."/>
        </authorList>
    </citation>
    <scope>NUCLEOTIDE SEQUENCE [LARGE SCALE GENOMIC DNA]</scope>
    <source>
        <strain evidence="4">CGMCC 4.7304</strain>
    </source>
</reference>
<dbReference type="EMBL" id="JBHSPB010000006">
    <property type="protein sequence ID" value="MFC5721043.1"/>
    <property type="molecule type" value="Genomic_DNA"/>
</dbReference>
<organism evidence="3 4">
    <name type="scientific">Streptomyces gamaensis</name>
    <dbReference type="NCBI Taxonomy" id="1763542"/>
    <lineage>
        <taxon>Bacteria</taxon>
        <taxon>Bacillati</taxon>
        <taxon>Actinomycetota</taxon>
        <taxon>Actinomycetes</taxon>
        <taxon>Kitasatosporales</taxon>
        <taxon>Streptomycetaceae</taxon>
        <taxon>Streptomyces</taxon>
    </lineage>
</organism>
<proteinExistence type="predicted"/>
<evidence type="ECO:0000313" key="4">
    <source>
        <dbReference type="Proteomes" id="UP001596083"/>
    </source>
</evidence>
<feature type="transmembrane region" description="Helical" evidence="2">
    <location>
        <begin position="29"/>
        <end position="47"/>
    </location>
</feature>
<keyword evidence="4" id="KW-1185">Reference proteome</keyword>
<feature type="transmembrane region" description="Helical" evidence="2">
    <location>
        <begin position="84"/>
        <end position="101"/>
    </location>
</feature>
<evidence type="ECO:0000256" key="2">
    <source>
        <dbReference type="SAM" id="Phobius"/>
    </source>
</evidence>
<evidence type="ECO:0000313" key="3">
    <source>
        <dbReference type="EMBL" id="MFC5721043.1"/>
    </source>
</evidence>
<feature type="transmembrane region" description="Helical" evidence="2">
    <location>
        <begin position="59"/>
        <end position="77"/>
    </location>
</feature>
<dbReference type="Proteomes" id="UP001596083">
    <property type="component" value="Unassembled WGS sequence"/>
</dbReference>